<dbReference type="PANTHER" id="PTHR36919">
    <property type="entry name" value="BLR1215 PROTEIN"/>
    <property type="match status" value="1"/>
</dbReference>
<accession>A0A1I4EQ70</accession>
<sequence length="143" mass="16057">MIRSGFIFGFIFLSTSLVTVAKASDLQGLWQTTKGAIISISQCGSTMCGQLQSFKPPDGKRQQDILDTRNLDRAKRGRQVLGLRVLWNIKAAGENKWHAEGYDPRRGYEITINIDLLPSGLLKMTGCKKIVLNFCENVIWQRP</sequence>
<feature type="domain" description="DUF2147" evidence="2">
    <location>
        <begin position="28"/>
        <end position="142"/>
    </location>
</feature>
<dbReference type="InterPro" id="IPR019223">
    <property type="entry name" value="DUF2147"/>
</dbReference>
<feature type="chain" id="PRO_5047119757" evidence="1">
    <location>
        <begin position="24"/>
        <end position="143"/>
    </location>
</feature>
<comment type="caution">
    <text evidence="3">The sequence shown here is derived from an EMBL/GenBank/DDBJ whole genome shotgun (WGS) entry which is preliminary data.</text>
</comment>
<dbReference type="Proteomes" id="UP000199598">
    <property type="component" value="Unassembled WGS sequence"/>
</dbReference>
<dbReference type="Pfam" id="PF09917">
    <property type="entry name" value="DUF2147"/>
    <property type="match status" value="1"/>
</dbReference>
<evidence type="ECO:0000259" key="2">
    <source>
        <dbReference type="Pfam" id="PF09917"/>
    </source>
</evidence>
<gene>
    <name evidence="3" type="ORF">SAMN04488518_1163</name>
</gene>
<feature type="signal peptide" evidence="1">
    <location>
        <begin position="1"/>
        <end position="23"/>
    </location>
</feature>
<dbReference type="Gene3D" id="2.40.128.520">
    <property type="match status" value="1"/>
</dbReference>
<dbReference type="PANTHER" id="PTHR36919:SF2">
    <property type="entry name" value="BLL6627 PROTEIN"/>
    <property type="match status" value="1"/>
</dbReference>
<keyword evidence="4" id="KW-1185">Reference proteome</keyword>
<evidence type="ECO:0000256" key="1">
    <source>
        <dbReference type="SAM" id="SignalP"/>
    </source>
</evidence>
<protein>
    <submittedName>
        <fullName evidence="3">Uncharacterized conserved protein, DUF2147 family</fullName>
    </submittedName>
</protein>
<evidence type="ECO:0000313" key="4">
    <source>
        <dbReference type="Proteomes" id="UP000199598"/>
    </source>
</evidence>
<evidence type="ECO:0000313" key="3">
    <source>
        <dbReference type="EMBL" id="SFL07895.1"/>
    </source>
</evidence>
<dbReference type="RefSeq" id="WP_093523278.1">
    <property type="nucleotide sequence ID" value="NZ_FOSK01000016.1"/>
</dbReference>
<reference evidence="3 4" key="1">
    <citation type="submission" date="2016-10" db="EMBL/GenBank/DDBJ databases">
        <authorList>
            <person name="Varghese N."/>
            <person name="Submissions S."/>
        </authorList>
    </citation>
    <scope>NUCLEOTIDE SEQUENCE [LARGE SCALE GENOMIC DNA]</scope>
    <source>
        <strain evidence="3 4">DSM 16392</strain>
    </source>
</reference>
<keyword evidence="1" id="KW-0732">Signal</keyword>
<organism evidence="3 4">
    <name type="scientific">Pseudovibrio ascidiaceicola</name>
    <dbReference type="NCBI Taxonomy" id="285279"/>
    <lineage>
        <taxon>Bacteria</taxon>
        <taxon>Pseudomonadati</taxon>
        <taxon>Pseudomonadota</taxon>
        <taxon>Alphaproteobacteria</taxon>
        <taxon>Hyphomicrobiales</taxon>
        <taxon>Stappiaceae</taxon>
        <taxon>Pseudovibrio</taxon>
    </lineage>
</organism>
<proteinExistence type="predicted"/>
<name>A0A1I4EQ70_9HYPH</name>
<dbReference type="EMBL" id="FOSK01000016">
    <property type="protein sequence ID" value="SFL07895.1"/>
    <property type="molecule type" value="Genomic_DNA"/>
</dbReference>